<dbReference type="Pfam" id="PF16870">
    <property type="entry name" value="OxoGdeHyase_C"/>
    <property type="match status" value="1"/>
</dbReference>
<dbReference type="PANTHER" id="PTHR23152">
    <property type="entry name" value="2-OXOGLUTARATE DEHYDROGENASE"/>
    <property type="match status" value="1"/>
</dbReference>
<dbReference type="NCBIfam" id="NF008907">
    <property type="entry name" value="PRK12270.1"/>
    <property type="match status" value="1"/>
</dbReference>
<dbReference type="EMBL" id="CP116346">
    <property type="protein sequence ID" value="WIT11846.1"/>
    <property type="molecule type" value="Genomic_DNA"/>
</dbReference>
<keyword evidence="11" id="KW-1185">Reference proteome</keyword>
<dbReference type="GO" id="GO:0006099">
    <property type="term" value="P:tricarboxylic acid cycle"/>
    <property type="evidence" value="ECO:0007669"/>
    <property type="project" value="TreeGrafter"/>
</dbReference>
<evidence type="ECO:0000256" key="4">
    <source>
        <dbReference type="ARBA" id="ARBA00012280"/>
    </source>
</evidence>
<evidence type="ECO:0000256" key="5">
    <source>
        <dbReference type="ARBA" id="ARBA00013321"/>
    </source>
</evidence>
<dbReference type="FunFam" id="1.10.287.1150:FF:000004">
    <property type="entry name" value="2-oxoglutarate dehydrogenase E1 component"/>
    <property type="match status" value="1"/>
</dbReference>
<keyword evidence="7" id="KW-0786">Thiamine pyrophosphate</keyword>
<dbReference type="PANTHER" id="PTHR23152:SF4">
    <property type="entry name" value="2-OXOADIPATE DEHYDROGENASE COMPLEX COMPONENT E1"/>
    <property type="match status" value="1"/>
</dbReference>
<comment type="cofactor">
    <cofactor evidence="1">
        <name>thiamine diphosphate</name>
        <dbReference type="ChEBI" id="CHEBI:58937"/>
    </cofactor>
</comment>
<evidence type="ECO:0000256" key="1">
    <source>
        <dbReference type="ARBA" id="ARBA00001964"/>
    </source>
</evidence>
<dbReference type="GO" id="GO:0004591">
    <property type="term" value="F:oxoglutarate dehydrogenase (succinyl-transferring) activity"/>
    <property type="evidence" value="ECO:0007669"/>
    <property type="project" value="UniProtKB-EC"/>
</dbReference>
<dbReference type="GO" id="GO:0045252">
    <property type="term" value="C:oxoglutarate dehydrogenase complex"/>
    <property type="evidence" value="ECO:0007669"/>
    <property type="project" value="TreeGrafter"/>
</dbReference>
<name>A0AA95NLF3_9BURK</name>
<dbReference type="InterPro" id="IPR005475">
    <property type="entry name" value="Transketolase-like_Pyr-bd"/>
</dbReference>
<dbReference type="PIRSF" id="PIRSF000157">
    <property type="entry name" value="Oxoglu_dh_E1"/>
    <property type="match status" value="1"/>
</dbReference>
<dbReference type="InterPro" id="IPR031717">
    <property type="entry name" value="ODO-1/KGD_C"/>
</dbReference>
<dbReference type="Gene3D" id="3.40.50.12470">
    <property type="match status" value="1"/>
</dbReference>
<dbReference type="Proteomes" id="UP001177769">
    <property type="component" value="Chromosome"/>
</dbReference>
<accession>A0AA95NLF3</accession>
<feature type="domain" description="Transketolase-like pyrimidine-binding" evidence="9">
    <location>
        <begin position="598"/>
        <end position="795"/>
    </location>
</feature>
<sequence>MMQQYRSNSYLFGGNAPYVEEMYEAYLDNPGSVPDNWRAYFDALQHVPATDGSDARDVAHAPVIESFAQRAKANAFGNKASSSDLAVARKQVHVQSLIAAYRFLGSRWADLDPLQRTERPRIPELEPSFYDLTESDMDISFSATNTYFSKAESMTLREIVQALRETYCGSVGAEYMHITDPAEKRWWQERLESIRSKPSFTPEKKKHILDRLTAAEGLERYLHTKYVGQKRFSLEGGESFIASMDELVQRGGEKGVQEIVIGMAHRGRLNVLVNTLGKMPKDLFAEFEHKAPEDLPAGDVKYHQGFSSDVTSPGGPVHLSLAFNPSHLEIVNPVVEGSVKARMDRRGDKEGAQVLPVLVHGDAAFAGQGVVMETLALAQTRGYYTGGTVHLVINNQIGFTTSDPRDTRSTLYCSDVVKMIEAPVLHVNGDDPEAVVLCTQLALEYRQQFKKDVVVDIICFRKLGHNEQDTPALTQPLMYKKIAQHPGTRKLYGDKLIAQGVLPADGPDNMSKAFRAAMDEGRHTIDPVLTNFKSKYATDWSPYLGKKWTDSCDTALPVAEFKRLAEKITTVPNTFKVHPLVEKVIADRAAMGRGEINVDWGMGEHMAFASLVASGYPVRLSGEDCGRGTFVHRHAVLHDQNREKWDIGTYVPLQNVAEGQAPFVVIDSLLSEEAVLGFEYGYASADPVTLTIWEAQFGDFVNGAQVVIDQFIASGEVKWGRSNGLTLMLPHGYEGQGPEHSSARLERFMQLAADNNMQVVQPTSASQIFHLLRRQQLRMFRKPLIIMTPKSLLRNKDATSPLSEFTKGEFKTVIGERDATIAADKVKRVIACSGKVYYDLVKARAEKKASDVAIIRVEQLYPFPHKAFAAEMKKYPGVSEIVWCQDEPQNQGSWFFVQHYVHENMVDGQKLGYAGRPASASPAVGYAHLHQEQQKALLDQAFGKLKGFILTK</sequence>
<dbReference type="Gene3D" id="3.40.50.11610">
    <property type="entry name" value="Multifunctional 2-oxoglutarate metabolism enzyme, C-terminal domain"/>
    <property type="match status" value="1"/>
</dbReference>
<dbReference type="InterPro" id="IPR029061">
    <property type="entry name" value="THDP-binding"/>
</dbReference>
<dbReference type="AlphaFoldDB" id="A0AA95NLF3"/>
<dbReference type="EC" id="1.2.4.2" evidence="4"/>
<dbReference type="InterPro" id="IPR001017">
    <property type="entry name" value="DH_E1"/>
</dbReference>
<dbReference type="KEGG" id="pais:PFX98_23680"/>
<organism evidence="10 11">
    <name type="scientific">Paucibacter sediminis</name>
    <dbReference type="NCBI Taxonomy" id="3019553"/>
    <lineage>
        <taxon>Bacteria</taxon>
        <taxon>Pseudomonadati</taxon>
        <taxon>Pseudomonadota</taxon>
        <taxon>Betaproteobacteria</taxon>
        <taxon>Burkholderiales</taxon>
        <taxon>Sphaerotilaceae</taxon>
        <taxon>Roseateles</taxon>
    </lineage>
</organism>
<comment type="function">
    <text evidence="2">E1 component of the 2-oxoglutarate dehydrogenase (OGDH) complex which catalyzes the decarboxylation of 2-oxoglutarate, the first step in the conversion of 2-oxoglutarate to succinyl-CoA and CO(2).</text>
</comment>
<dbReference type="Pfam" id="PF02779">
    <property type="entry name" value="Transket_pyr"/>
    <property type="match status" value="1"/>
</dbReference>
<protein>
    <recommendedName>
        <fullName evidence="5">2-oxoglutarate dehydrogenase E1 component</fullName>
        <ecNumber evidence="4">1.2.4.2</ecNumber>
    </recommendedName>
    <alternativeName>
        <fullName evidence="8">Alpha-ketoglutarate dehydrogenase</fullName>
    </alternativeName>
</protein>
<evidence type="ECO:0000259" key="9">
    <source>
        <dbReference type="SMART" id="SM00861"/>
    </source>
</evidence>
<evidence type="ECO:0000313" key="10">
    <source>
        <dbReference type="EMBL" id="WIT11846.1"/>
    </source>
</evidence>
<dbReference type="CDD" id="cd02016">
    <property type="entry name" value="TPP_E1_OGDC_like"/>
    <property type="match status" value="1"/>
</dbReference>
<evidence type="ECO:0000313" key="11">
    <source>
        <dbReference type="Proteomes" id="UP001177769"/>
    </source>
</evidence>
<dbReference type="Gene3D" id="1.10.287.1150">
    <property type="entry name" value="TPP helical domain"/>
    <property type="match status" value="1"/>
</dbReference>
<dbReference type="Gene3D" id="3.40.50.970">
    <property type="match status" value="1"/>
</dbReference>
<dbReference type="InterPro" id="IPR042179">
    <property type="entry name" value="KGD_C_sf"/>
</dbReference>
<evidence type="ECO:0000256" key="2">
    <source>
        <dbReference type="ARBA" id="ARBA00003906"/>
    </source>
</evidence>
<reference evidence="10" key="1">
    <citation type="submission" date="2023-01" db="EMBL/GenBank/DDBJ databases">
        <title>Whole genome sequence of Paucibacter sp. S2-9 isolated from pond sediment.</title>
        <authorList>
            <person name="Jung J.Y."/>
        </authorList>
    </citation>
    <scope>NUCLEOTIDE SEQUENCE</scope>
    <source>
        <strain evidence="10">S2-9</strain>
    </source>
</reference>
<dbReference type="InterPro" id="IPR032106">
    <property type="entry name" value="2-oxogl_dehyd_N"/>
</dbReference>
<evidence type="ECO:0000256" key="3">
    <source>
        <dbReference type="ARBA" id="ARBA00006936"/>
    </source>
</evidence>
<dbReference type="GO" id="GO:0005829">
    <property type="term" value="C:cytosol"/>
    <property type="evidence" value="ECO:0007669"/>
    <property type="project" value="TreeGrafter"/>
</dbReference>
<proteinExistence type="inferred from homology"/>
<evidence type="ECO:0000256" key="8">
    <source>
        <dbReference type="ARBA" id="ARBA00030680"/>
    </source>
</evidence>
<dbReference type="NCBIfam" id="NF006914">
    <property type="entry name" value="PRK09404.1"/>
    <property type="match status" value="1"/>
</dbReference>
<dbReference type="InterPro" id="IPR011603">
    <property type="entry name" value="2oxoglutarate_DH_E1"/>
</dbReference>
<dbReference type="SUPFAM" id="SSF52518">
    <property type="entry name" value="Thiamin diphosphate-binding fold (THDP-binding)"/>
    <property type="match status" value="2"/>
</dbReference>
<evidence type="ECO:0000256" key="6">
    <source>
        <dbReference type="ARBA" id="ARBA00023002"/>
    </source>
</evidence>
<dbReference type="SMART" id="SM00861">
    <property type="entry name" value="Transket_pyr"/>
    <property type="match status" value="1"/>
</dbReference>
<dbReference type="NCBIfam" id="TIGR00239">
    <property type="entry name" value="2oxo_dh_E1"/>
    <property type="match status" value="1"/>
</dbReference>
<keyword evidence="6 10" id="KW-0560">Oxidoreductase</keyword>
<dbReference type="RefSeq" id="WP_285232932.1">
    <property type="nucleotide sequence ID" value="NZ_CP116346.1"/>
</dbReference>
<evidence type="ECO:0000256" key="7">
    <source>
        <dbReference type="ARBA" id="ARBA00023052"/>
    </source>
</evidence>
<comment type="similarity">
    <text evidence="3">Belongs to the alpha-ketoglutarate dehydrogenase family.</text>
</comment>
<dbReference type="Pfam" id="PF16078">
    <property type="entry name" value="2-oxogl_dehyd_N"/>
    <property type="match status" value="1"/>
</dbReference>
<dbReference type="Pfam" id="PF00676">
    <property type="entry name" value="E1_dh"/>
    <property type="match status" value="1"/>
</dbReference>
<dbReference type="GO" id="GO:0030976">
    <property type="term" value="F:thiamine pyrophosphate binding"/>
    <property type="evidence" value="ECO:0007669"/>
    <property type="project" value="InterPro"/>
</dbReference>
<gene>
    <name evidence="10" type="ORF">PFX98_23680</name>
</gene>